<dbReference type="AlphaFoldDB" id="A0A067SRF0"/>
<dbReference type="HOGENOM" id="CLU_1695592_0_0_1"/>
<evidence type="ECO:0000313" key="3">
    <source>
        <dbReference type="Proteomes" id="UP000027222"/>
    </source>
</evidence>
<name>A0A067SRF0_GALM3</name>
<dbReference type="OrthoDB" id="2692480at2759"/>
<protein>
    <submittedName>
        <fullName evidence="2">Uncharacterized protein</fullName>
    </submittedName>
</protein>
<feature type="signal peptide" evidence="1">
    <location>
        <begin position="1"/>
        <end position="19"/>
    </location>
</feature>
<organism evidence="2 3">
    <name type="scientific">Galerina marginata (strain CBS 339.88)</name>
    <dbReference type="NCBI Taxonomy" id="685588"/>
    <lineage>
        <taxon>Eukaryota</taxon>
        <taxon>Fungi</taxon>
        <taxon>Dikarya</taxon>
        <taxon>Basidiomycota</taxon>
        <taxon>Agaricomycotina</taxon>
        <taxon>Agaricomycetes</taxon>
        <taxon>Agaricomycetidae</taxon>
        <taxon>Agaricales</taxon>
        <taxon>Agaricineae</taxon>
        <taxon>Strophariaceae</taxon>
        <taxon>Galerina</taxon>
    </lineage>
</organism>
<reference evidence="3" key="1">
    <citation type="journal article" date="2014" name="Proc. Natl. Acad. Sci. U.S.A.">
        <title>Extensive sampling of basidiomycete genomes demonstrates inadequacy of the white-rot/brown-rot paradigm for wood decay fungi.</title>
        <authorList>
            <person name="Riley R."/>
            <person name="Salamov A.A."/>
            <person name="Brown D.W."/>
            <person name="Nagy L.G."/>
            <person name="Floudas D."/>
            <person name="Held B.W."/>
            <person name="Levasseur A."/>
            <person name="Lombard V."/>
            <person name="Morin E."/>
            <person name="Otillar R."/>
            <person name="Lindquist E.A."/>
            <person name="Sun H."/>
            <person name="LaButti K.M."/>
            <person name="Schmutz J."/>
            <person name="Jabbour D."/>
            <person name="Luo H."/>
            <person name="Baker S.E."/>
            <person name="Pisabarro A.G."/>
            <person name="Walton J.D."/>
            <person name="Blanchette R.A."/>
            <person name="Henrissat B."/>
            <person name="Martin F."/>
            <person name="Cullen D."/>
            <person name="Hibbett D.S."/>
            <person name="Grigoriev I.V."/>
        </authorList>
    </citation>
    <scope>NUCLEOTIDE SEQUENCE [LARGE SCALE GENOMIC DNA]</scope>
    <source>
        <strain evidence="3">CBS 339.88</strain>
    </source>
</reference>
<keyword evidence="3" id="KW-1185">Reference proteome</keyword>
<keyword evidence="1" id="KW-0732">Signal</keyword>
<dbReference type="Proteomes" id="UP000027222">
    <property type="component" value="Unassembled WGS sequence"/>
</dbReference>
<accession>A0A067SRF0</accession>
<evidence type="ECO:0000256" key="1">
    <source>
        <dbReference type="SAM" id="SignalP"/>
    </source>
</evidence>
<evidence type="ECO:0000313" key="2">
    <source>
        <dbReference type="EMBL" id="KDR72617.1"/>
    </source>
</evidence>
<proteinExistence type="predicted"/>
<feature type="chain" id="PRO_5001646063" evidence="1">
    <location>
        <begin position="20"/>
        <end position="155"/>
    </location>
</feature>
<sequence>MAKHSVSFFVLVSGELVQAFDVDTYWTVVSLLLKIKDPKYGPSANVKRMKRQLCNFYILKNPIEINDDLPDTSEIMAKLHNTDEYTKVGHSRVLKNIAPNFIGNFLYLVIEDLSERADEVVAKLKQGHADLYRCLEFKMNRIRESHPKCCIWKIN</sequence>
<dbReference type="EMBL" id="KL142388">
    <property type="protein sequence ID" value="KDR72617.1"/>
    <property type="molecule type" value="Genomic_DNA"/>
</dbReference>
<gene>
    <name evidence="2" type="ORF">GALMADRAFT_756707</name>
</gene>